<dbReference type="InterPro" id="IPR032675">
    <property type="entry name" value="LRR_dom_sf"/>
</dbReference>
<dbReference type="Gene3D" id="3.80.10.10">
    <property type="entry name" value="Ribonuclease Inhibitor"/>
    <property type="match status" value="2"/>
</dbReference>
<keyword evidence="1" id="KW-0611">Plant defense</keyword>
<gene>
    <name evidence="2" type="ORF">PIB30_053166</name>
</gene>
<dbReference type="SUPFAM" id="SSF52058">
    <property type="entry name" value="L domain-like"/>
    <property type="match status" value="1"/>
</dbReference>
<keyword evidence="3" id="KW-1185">Reference proteome</keyword>
<name>A0ABU6UJX8_9FABA</name>
<protein>
    <submittedName>
        <fullName evidence="2">Uncharacterized protein</fullName>
    </submittedName>
</protein>
<dbReference type="PANTHER" id="PTHR36766:SF45">
    <property type="entry name" value="NB-ARC DOMAIN-CONTAINING PROTEIN"/>
    <property type="match status" value="1"/>
</dbReference>
<proteinExistence type="predicted"/>
<dbReference type="EMBL" id="JASCZI010121221">
    <property type="protein sequence ID" value="MED6160625.1"/>
    <property type="molecule type" value="Genomic_DNA"/>
</dbReference>
<evidence type="ECO:0000313" key="3">
    <source>
        <dbReference type="Proteomes" id="UP001341840"/>
    </source>
</evidence>
<dbReference type="PANTHER" id="PTHR36766">
    <property type="entry name" value="PLANT BROAD-SPECTRUM MILDEW RESISTANCE PROTEIN RPW8"/>
    <property type="match status" value="1"/>
</dbReference>
<evidence type="ECO:0000256" key="1">
    <source>
        <dbReference type="ARBA" id="ARBA00022821"/>
    </source>
</evidence>
<reference evidence="2 3" key="1">
    <citation type="journal article" date="2023" name="Plants (Basel)">
        <title>Bridging the Gap: Combining Genomics and Transcriptomics Approaches to Understand Stylosanthes scabra, an Orphan Legume from the Brazilian Caatinga.</title>
        <authorList>
            <person name="Ferreira-Neto J.R.C."/>
            <person name="da Silva M.D."/>
            <person name="Binneck E."/>
            <person name="de Melo N.F."/>
            <person name="da Silva R.H."/>
            <person name="de Melo A.L.T.M."/>
            <person name="Pandolfi V."/>
            <person name="Bustamante F.O."/>
            <person name="Brasileiro-Vidal A.C."/>
            <person name="Benko-Iseppon A.M."/>
        </authorList>
    </citation>
    <scope>NUCLEOTIDE SEQUENCE [LARGE SCALE GENOMIC DNA]</scope>
    <source>
        <tissue evidence="2">Leaves</tissue>
    </source>
</reference>
<sequence>MSFDGDSLSLEGFESLVESAFKARIFHHLTSLQEITIFECFSAVSFPANCLPERLQKLQIKNCKKLASLSLDAFPNVKNLRLEHCLNLESISMSESPHTALQSLKIIGCHKLVSLSEEGQAAPNLTHLLINSCPKLEALPRNMDTLLPNLQFLEIEECGGICRFPEGGLPPNMETLCMSGYEEQLRDLSSNGKLEALKHLVINGRDCERVKSFPEVVDLLPHLPSLTTLCFEEFDDLETLECNQLLRLTSLQHLLILSCPKLKNIPGRSGRRGRRSGIGAEIWLHVFEKQRHLQKVGVALIIDKLLLLNEQFDEENKEREGDQHYYPSDAADGNSDYDLLSPLMWAHGNSMFNILV</sequence>
<dbReference type="Proteomes" id="UP001341840">
    <property type="component" value="Unassembled WGS sequence"/>
</dbReference>
<evidence type="ECO:0000313" key="2">
    <source>
        <dbReference type="EMBL" id="MED6160625.1"/>
    </source>
</evidence>
<accession>A0ABU6UJX8</accession>
<comment type="caution">
    <text evidence="2">The sequence shown here is derived from an EMBL/GenBank/DDBJ whole genome shotgun (WGS) entry which is preliminary data.</text>
</comment>
<organism evidence="2 3">
    <name type="scientific">Stylosanthes scabra</name>
    <dbReference type="NCBI Taxonomy" id="79078"/>
    <lineage>
        <taxon>Eukaryota</taxon>
        <taxon>Viridiplantae</taxon>
        <taxon>Streptophyta</taxon>
        <taxon>Embryophyta</taxon>
        <taxon>Tracheophyta</taxon>
        <taxon>Spermatophyta</taxon>
        <taxon>Magnoliopsida</taxon>
        <taxon>eudicotyledons</taxon>
        <taxon>Gunneridae</taxon>
        <taxon>Pentapetalae</taxon>
        <taxon>rosids</taxon>
        <taxon>fabids</taxon>
        <taxon>Fabales</taxon>
        <taxon>Fabaceae</taxon>
        <taxon>Papilionoideae</taxon>
        <taxon>50 kb inversion clade</taxon>
        <taxon>dalbergioids sensu lato</taxon>
        <taxon>Dalbergieae</taxon>
        <taxon>Pterocarpus clade</taxon>
        <taxon>Stylosanthes</taxon>
    </lineage>
</organism>